<sequence>MRSRTEKVEPRKDKVSEIKEIDFSRDLGYEQSLAEEFAVRATRAIADGKDFYKLPFTPTYVNHGPTNTPGYNEFAMEANGTRLRYNEDYISDAETIENIRSEFKTSELGEEQLNELGDLLTED</sequence>
<dbReference type="EMBL" id="CP104395">
    <property type="protein sequence ID" value="WEL19826.1"/>
    <property type="molecule type" value="Genomic_DNA"/>
</dbReference>
<name>A0ABY8CKH6_9ARCH</name>
<dbReference type="RefSeq" id="WP_347721658.1">
    <property type="nucleotide sequence ID" value="NZ_CP104395.1"/>
</dbReference>
<proteinExistence type="predicted"/>
<evidence type="ECO:0000313" key="2">
    <source>
        <dbReference type="Proteomes" id="UP001218034"/>
    </source>
</evidence>
<gene>
    <name evidence="1" type="ORF">SVXNc_0819</name>
</gene>
<dbReference type="GeneID" id="98290896"/>
<evidence type="ECO:0000313" key="1">
    <source>
        <dbReference type="EMBL" id="WEL19826.1"/>
    </source>
</evidence>
<keyword evidence="2" id="KW-1185">Reference proteome</keyword>
<organism evidence="1 2">
    <name type="scientific">Candidatus Nanohalococcus occultus</name>
    <dbReference type="NCBI Taxonomy" id="2978047"/>
    <lineage>
        <taxon>Archaea</taxon>
        <taxon>Candidatus Nanohalarchaeota</taxon>
        <taxon>Candidatus Nanohalarchaeota incertae sedis</taxon>
        <taxon>Candidatus Nanohalococcus</taxon>
    </lineage>
</organism>
<protein>
    <submittedName>
        <fullName evidence="1">Uncharacterized protein</fullName>
    </submittedName>
</protein>
<dbReference type="Proteomes" id="UP001218034">
    <property type="component" value="Chromosome"/>
</dbReference>
<accession>A0ABY8CKH6</accession>
<reference evidence="1 2" key="1">
    <citation type="submission" date="2022-09" db="EMBL/GenBank/DDBJ databases">
        <title>Xylan utilization by haloarchaea-nanohaloarchaea associations.</title>
        <authorList>
            <person name="Yakimov M."/>
        </authorList>
    </citation>
    <scope>NUCLEOTIDE SEQUENCE [LARGE SCALE GENOMIC DNA]</scope>
    <source>
        <strain evidence="1 2">SVXNc</strain>
    </source>
</reference>